<accession>A0ABY3T2I3</accession>
<evidence type="ECO:0000256" key="3">
    <source>
        <dbReference type="ARBA" id="ARBA00022705"/>
    </source>
</evidence>
<keyword evidence="4" id="KW-0540">Nuclease</keyword>
<evidence type="ECO:0000256" key="1">
    <source>
        <dbReference type="ARBA" id="ARBA00003293"/>
    </source>
</evidence>
<keyword evidence="5 8" id="KW-0255">Endonuclease</keyword>
<feature type="domain" description="Replication gene A protein-like" evidence="7">
    <location>
        <begin position="91"/>
        <end position="228"/>
    </location>
</feature>
<evidence type="ECO:0000256" key="6">
    <source>
        <dbReference type="ARBA" id="ARBA00022801"/>
    </source>
</evidence>
<protein>
    <submittedName>
        <fullName evidence="8">Replication endonuclease</fullName>
    </submittedName>
</protein>
<dbReference type="GO" id="GO:0004519">
    <property type="term" value="F:endonuclease activity"/>
    <property type="evidence" value="ECO:0007669"/>
    <property type="project" value="UniProtKB-KW"/>
</dbReference>
<sequence>MANLTHHLHDGVWIDKQLAKIPEDFHAIVRAQYADRYLSNTDTQHEGERRRNTNLWFRETINSLTLASGDKRLEAKHRLALTAAKMLQIADLDTTAEWARGQGVRVPTYPKVETDPHQKNSQASVKSRLCSVEWWDAQRTKKHRRDAEAAQIRAGNVSKDASPYASQEAVDNYQYRQTLLEAWKKQAVLISNEGDEISLDDADSEHTAAFIKFAEFMVRVNGMSAIASDAYVSADIVDAQPEHMTTGKRGGALADLPELNVFASAEPESWVGVFFTLTTPSRFHRYSTRTNSTLELNRNYDPSKTPADARDWLQETWKLTQTAWKRKTKHIRPIDGYGFRMDETHHDGVSHYHYAIWVKSKDVQRAVEIFYNKALRGAHTDRLTKKGACVYGLARDATERGANERRLSFKIMTSAAGMVSYMVKYITKGLTGADWDDLQAGVPSDQTIIKIMARKSVWGLRQYAFWNAPSVMAWRELRRITDAQENPLLESARQAAHAKDWKAYTEINGGAACSARERPIRMMRQPKQDAETATDAHNQYGEVINQVRGLLVEDAEIRTRLKDWYLLNIGSLNKLLVQKFLRESDTKKSDLSPTFSDDIQGVIDQAKTQGKLHKLAERAGIVMFSPSSSSSLGGSPPLGLVGTTSHAQRIGGDV</sequence>
<name>A0ABY3T2I3_9GAMM</name>
<dbReference type="InterPro" id="IPR008766">
    <property type="entry name" value="Replication_gene_A-like"/>
</dbReference>
<evidence type="ECO:0000256" key="5">
    <source>
        <dbReference type="ARBA" id="ARBA00022759"/>
    </source>
</evidence>
<feature type="domain" description="Replication gene A protein-like" evidence="7">
    <location>
        <begin position="264"/>
        <end position="429"/>
    </location>
</feature>
<reference evidence="8" key="1">
    <citation type="journal article" date="2022" name="Microorganisms">
        <title>Two New Species of Filamentous Sulfur Bacteria of the Genus Thiothrix, Thiothrix winogradskyi sp. nov. and 'Candidatus Thiothrix sulfatifontis' sp. nov.</title>
        <authorList>
            <person name="Ravin N.V."/>
            <person name="Rossetti S."/>
            <person name="Beletsky A.V."/>
            <person name="Kadnikov V.V."/>
            <person name="Rudenko T.S."/>
            <person name="Smolyakov D.D."/>
            <person name="Moskvitina M.I."/>
            <person name="Gureeva M.V."/>
            <person name="Mardanov A.V."/>
            <person name="Grabovich M.Y."/>
        </authorList>
    </citation>
    <scope>NUCLEOTIDE SEQUENCE</scope>
    <source>
        <strain evidence="8">CT3</strain>
    </source>
</reference>
<keyword evidence="3" id="KW-0235">DNA replication</keyword>
<evidence type="ECO:0000313" key="9">
    <source>
        <dbReference type="Proteomes" id="UP001054801"/>
    </source>
</evidence>
<evidence type="ECO:0000313" key="8">
    <source>
        <dbReference type="EMBL" id="UJS26046.1"/>
    </source>
</evidence>
<comment type="function">
    <text evidence="1">Possible endonuclease which induces a single-strand cut and initiates DNA replication.</text>
</comment>
<dbReference type="Pfam" id="PF05840">
    <property type="entry name" value="Phage_GPA"/>
    <property type="match status" value="2"/>
</dbReference>
<evidence type="ECO:0000256" key="2">
    <source>
        <dbReference type="ARBA" id="ARBA00009260"/>
    </source>
</evidence>
<evidence type="ECO:0000259" key="7">
    <source>
        <dbReference type="Pfam" id="PF05840"/>
    </source>
</evidence>
<proteinExistence type="inferred from homology"/>
<dbReference type="RefSeq" id="WP_236501381.1">
    <property type="nucleotide sequence ID" value="NZ_CP091244.1"/>
</dbReference>
<keyword evidence="9" id="KW-1185">Reference proteome</keyword>
<dbReference type="Proteomes" id="UP001054801">
    <property type="component" value="Chromosome"/>
</dbReference>
<organism evidence="8 9">
    <name type="scientific">Thiothrix winogradskyi</name>
    <dbReference type="NCBI Taxonomy" id="96472"/>
    <lineage>
        <taxon>Bacteria</taxon>
        <taxon>Pseudomonadati</taxon>
        <taxon>Pseudomonadota</taxon>
        <taxon>Gammaproteobacteria</taxon>
        <taxon>Thiotrichales</taxon>
        <taxon>Thiotrichaceae</taxon>
        <taxon>Thiothrix</taxon>
    </lineage>
</organism>
<keyword evidence="6" id="KW-0378">Hydrolase</keyword>
<gene>
    <name evidence="8" type="ORF">L2Y54_08405</name>
</gene>
<evidence type="ECO:0000256" key="4">
    <source>
        <dbReference type="ARBA" id="ARBA00022722"/>
    </source>
</evidence>
<comment type="similarity">
    <text evidence="2">Belongs to the phage GPA family.</text>
</comment>
<dbReference type="EMBL" id="CP091244">
    <property type="protein sequence ID" value="UJS26046.1"/>
    <property type="molecule type" value="Genomic_DNA"/>
</dbReference>